<dbReference type="SMART" id="SM00267">
    <property type="entry name" value="GGDEF"/>
    <property type="match status" value="1"/>
</dbReference>
<dbReference type="Proteomes" id="UP000603200">
    <property type="component" value="Unassembled WGS sequence"/>
</dbReference>
<evidence type="ECO:0000259" key="1">
    <source>
        <dbReference type="PROSITE" id="PS50887"/>
    </source>
</evidence>
<feature type="domain" description="GGDEF" evidence="1">
    <location>
        <begin position="66"/>
        <end position="196"/>
    </location>
</feature>
<dbReference type="PANTHER" id="PTHR45138:SF9">
    <property type="entry name" value="DIGUANYLATE CYCLASE DGCM-RELATED"/>
    <property type="match status" value="1"/>
</dbReference>
<dbReference type="EMBL" id="BOMN01000113">
    <property type="protein sequence ID" value="GIE24836.1"/>
    <property type="molecule type" value="Genomic_DNA"/>
</dbReference>
<evidence type="ECO:0000313" key="3">
    <source>
        <dbReference type="Proteomes" id="UP000603200"/>
    </source>
</evidence>
<dbReference type="Gene3D" id="3.30.70.270">
    <property type="match status" value="1"/>
</dbReference>
<accession>A0ABQ4A1W6</accession>
<protein>
    <recommendedName>
        <fullName evidence="1">GGDEF domain-containing protein</fullName>
    </recommendedName>
</protein>
<dbReference type="InterPro" id="IPR050469">
    <property type="entry name" value="Diguanylate_Cyclase"/>
</dbReference>
<dbReference type="PROSITE" id="PS50887">
    <property type="entry name" value="GGDEF"/>
    <property type="match status" value="1"/>
</dbReference>
<dbReference type="InterPro" id="IPR029787">
    <property type="entry name" value="Nucleotide_cyclase"/>
</dbReference>
<dbReference type="CDD" id="cd01949">
    <property type="entry name" value="GGDEF"/>
    <property type="match status" value="1"/>
</dbReference>
<dbReference type="Pfam" id="PF00990">
    <property type="entry name" value="GGDEF"/>
    <property type="match status" value="1"/>
</dbReference>
<keyword evidence="3" id="KW-1185">Reference proteome</keyword>
<proteinExistence type="predicted"/>
<dbReference type="InterPro" id="IPR000160">
    <property type="entry name" value="GGDEF_dom"/>
</dbReference>
<dbReference type="InterPro" id="IPR043128">
    <property type="entry name" value="Rev_trsase/Diguanyl_cyclase"/>
</dbReference>
<dbReference type="NCBIfam" id="TIGR00254">
    <property type="entry name" value="GGDEF"/>
    <property type="match status" value="1"/>
</dbReference>
<evidence type="ECO:0000313" key="2">
    <source>
        <dbReference type="EMBL" id="GIE24836.1"/>
    </source>
</evidence>
<dbReference type="PANTHER" id="PTHR45138">
    <property type="entry name" value="REGULATORY COMPONENTS OF SENSORY TRANSDUCTION SYSTEM"/>
    <property type="match status" value="1"/>
</dbReference>
<dbReference type="SUPFAM" id="SSF55073">
    <property type="entry name" value="Nucleotide cyclase"/>
    <property type="match status" value="1"/>
</dbReference>
<name>A0ABQ4A1W6_9ACTN</name>
<gene>
    <name evidence="2" type="ORF">Ahu01nite_079380</name>
</gene>
<sequence>MDMTVVSGLVAAAFAGALGGRLSTATTMRRLRQQNIVLADQVRHDGLTGVLNRVGLEQAYAATNAHGRFLMVVDLDAFKSVNDDHGHPAGDAVLTTLGTRLAELASRHHGWAGRLGGDEFVLILPGSTAAVAQQVAMHATAPIITTSRSGSVHVRASAGIAYAAATTSWSSAVADADIALYHAKQRGDVTLFVAGMTYPQRPSPRRRARDARTTN</sequence>
<reference evidence="2 3" key="1">
    <citation type="submission" date="2021-01" db="EMBL/GenBank/DDBJ databases">
        <title>Whole genome shotgun sequence of Actinoplanes humidus NBRC 14915.</title>
        <authorList>
            <person name="Komaki H."/>
            <person name="Tamura T."/>
        </authorList>
    </citation>
    <scope>NUCLEOTIDE SEQUENCE [LARGE SCALE GENOMIC DNA]</scope>
    <source>
        <strain evidence="2 3">NBRC 14915</strain>
    </source>
</reference>
<organism evidence="2 3">
    <name type="scientific">Winogradskya humida</name>
    <dbReference type="NCBI Taxonomy" id="113566"/>
    <lineage>
        <taxon>Bacteria</taxon>
        <taxon>Bacillati</taxon>
        <taxon>Actinomycetota</taxon>
        <taxon>Actinomycetes</taxon>
        <taxon>Micromonosporales</taxon>
        <taxon>Micromonosporaceae</taxon>
        <taxon>Winogradskya</taxon>
    </lineage>
</organism>
<comment type="caution">
    <text evidence="2">The sequence shown here is derived from an EMBL/GenBank/DDBJ whole genome shotgun (WGS) entry which is preliminary data.</text>
</comment>